<organism evidence="1 2">
    <name type="scientific">Eumeta variegata</name>
    <name type="common">Bagworm moth</name>
    <name type="synonym">Eumeta japonica</name>
    <dbReference type="NCBI Taxonomy" id="151549"/>
    <lineage>
        <taxon>Eukaryota</taxon>
        <taxon>Metazoa</taxon>
        <taxon>Ecdysozoa</taxon>
        <taxon>Arthropoda</taxon>
        <taxon>Hexapoda</taxon>
        <taxon>Insecta</taxon>
        <taxon>Pterygota</taxon>
        <taxon>Neoptera</taxon>
        <taxon>Endopterygota</taxon>
        <taxon>Lepidoptera</taxon>
        <taxon>Glossata</taxon>
        <taxon>Ditrysia</taxon>
        <taxon>Tineoidea</taxon>
        <taxon>Psychidae</taxon>
        <taxon>Oiketicinae</taxon>
        <taxon>Eumeta</taxon>
    </lineage>
</organism>
<dbReference type="Proteomes" id="UP000299102">
    <property type="component" value="Unassembled WGS sequence"/>
</dbReference>
<keyword evidence="2" id="KW-1185">Reference proteome</keyword>
<reference evidence="1 2" key="1">
    <citation type="journal article" date="2019" name="Commun. Biol.">
        <title>The bagworm genome reveals a unique fibroin gene that provides high tensile strength.</title>
        <authorList>
            <person name="Kono N."/>
            <person name="Nakamura H."/>
            <person name="Ohtoshi R."/>
            <person name="Tomita M."/>
            <person name="Numata K."/>
            <person name="Arakawa K."/>
        </authorList>
    </citation>
    <scope>NUCLEOTIDE SEQUENCE [LARGE SCALE GENOMIC DNA]</scope>
</reference>
<proteinExistence type="predicted"/>
<comment type="caution">
    <text evidence="1">The sequence shown here is derived from an EMBL/GenBank/DDBJ whole genome shotgun (WGS) entry which is preliminary data.</text>
</comment>
<sequence>MRFHPTLLDGRGMMVTCSLRSDRRSPTEAGTTRAASVWPARHLVFSSFQWGRNYGEGTQVRISSEASEVGYGTRKRPGGYCLTHVTNYAVAGSSETIVLLQLLCELIGVSPQPVP</sequence>
<gene>
    <name evidence="1" type="ORF">EVAR_23237_1</name>
</gene>
<name>A0A4C1VG11_EUMVA</name>
<dbReference type="EMBL" id="BGZK01000325">
    <property type="protein sequence ID" value="GBP36934.1"/>
    <property type="molecule type" value="Genomic_DNA"/>
</dbReference>
<protein>
    <submittedName>
        <fullName evidence="1">Uncharacterized protein</fullName>
    </submittedName>
</protein>
<evidence type="ECO:0000313" key="2">
    <source>
        <dbReference type="Proteomes" id="UP000299102"/>
    </source>
</evidence>
<evidence type="ECO:0000313" key="1">
    <source>
        <dbReference type="EMBL" id="GBP36934.1"/>
    </source>
</evidence>
<dbReference type="AlphaFoldDB" id="A0A4C1VG11"/>
<accession>A0A4C1VG11</accession>